<keyword evidence="3" id="KW-1185">Reference proteome</keyword>
<reference evidence="2 3" key="1">
    <citation type="submission" date="2019-05" db="EMBL/GenBank/DDBJ databases">
        <title>Another draft genome of Portunus trituberculatus and its Hox gene families provides insights of decapod evolution.</title>
        <authorList>
            <person name="Jeong J.-H."/>
            <person name="Song I."/>
            <person name="Kim S."/>
            <person name="Choi T."/>
            <person name="Kim D."/>
            <person name="Ryu S."/>
            <person name="Kim W."/>
        </authorList>
    </citation>
    <scope>NUCLEOTIDE SEQUENCE [LARGE SCALE GENOMIC DNA]</scope>
    <source>
        <tissue evidence="2">Muscle</tissue>
    </source>
</reference>
<dbReference type="AlphaFoldDB" id="A0A5B7ID10"/>
<dbReference type="EMBL" id="VSRR010057714">
    <property type="protein sequence ID" value="MPC81702.1"/>
    <property type="molecule type" value="Genomic_DNA"/>
</dbReference>
<evidence type="ECO:0000313" key="2">
    <source>
        <dbReference type="EMBL" id="MPC81702.1"/>
    </source>
</evidence>
<organism evidence="2 3">
    <name type="scientific">Portunus trituberculatus</name>
    <name type="common">Swimming crab</name>
    <name type="synonym">Neptunus trituberculatus</name>
    <dbReference type="NCBI Taxonomy" id="210409"/>
    <lineage>
        <taxon>Eukaryota</taxon>
        <taxon>Metazoa</taxon>
        <taxon>Ecdysozoa</taxon>
        <taxon>Arthropoda</taxon>
        <taxon>Crustacea</taxon>
        <taxon>Multicrustacea</taxon>
        <taxon>Malacostraca</taxon>
        <taxon>Eumalacostraca</taxon>
        <taxon>Eucarida</taxon>
        <taxon>Decapoda</taxon>
        <taxon>Pleocyemata</taxon>
        <taxon>Brachyura</taxon>
        <taxon>Eubrachyura</taxon>
        <taxon>Portunoidea</taxon>
        <taxon>Portunidae</taxon>
        <taxon>Portuninae</taxon>
        <taxon>Portunus</taxon>
    </lineage>
</organism>
<sequence length="80" mass="8641">MARLEFVGVLSKVQGGGGQSLRNPAAILDMPAPTSLESRIILFNFWTVIWAPYPPDRNDPGQGRDVISPPAPPGETVTLR</sequence>
<evidence type="ECO:0000313" key="3">
    <source>
        <dbReference type="Proteomes" id="UP000324222"/>
    </source>
</evidence>
<evidence type="ECO:0000256" key="1">
    <source>
        <dbReference type="SAM" id="MobiDB-lite"/>
    </source>
</evidence>
<accession>A0A5B7ID10</accession>
<gene>
    <name evidence="2" type="ORF">E2C01_076334</name>
</gene>
<name>A0A5B7ID10_PORTR</name>
<feature type="region of interest" description="Disordered" evidence="1">
    <location>
        <begin position="57"/>
        <end position="80"/>
    </location>
</feature>
<comment type="caution">
    <text evidence="2">The sequence shown here is derived from an EMBL/GenBank/DDBJ whole genome shotgun (WGS) entry which is preliminary data.</text>
</comment>
<proteinExistence type="predicted"/>
<protein>
    <submittedName>
        <fullName evidence="2">Uncharacterized protein</fullName>
    </submittedName>
</protein>
<dbReference type="Proteomes" id="UP000324222">
    <property type="component" value="Unassembled WGS sequence"/>
</dbReference>